<dbReference type="InterPro" id="IPR010865">
    <property type="entry name" value="DUF1499"/>
</dbReference>
<evidence type="ECO:0000313" key="1">
    <source>
        <dbReference type="EMBL" id="TDT72601.1"/>
    </source>
</evidence>
<comment type="caution">
    <text evidence="1">The sequence shown here is derived from an EMBL/GenBank/DDBJ whole genome shotgun (WGS) entry which is preliminary data.</text>
</comment>
<keyword evidence="2" id="KW-1185">Reference proteome</keyword>
<gene>
    <name evidence="1" type="ORF">EV215_0411</name>
</gene>
<dbReference type="RefSeq" id="WP_134112311.1">
    <property type="nucleotide sequence ID" value="NZ_SOBG01000001.1"/>
</dbReference>
<dbReference type="PANTHER" id="PTHR34801">
    <property type="entry name" value="EXPRESSED PROTEIN"/>
    <property type="match status" value="1"/>
</dbReference>
<dbReference type="Proteomes" id="UP000294678">
    <property type="component" value="Unassembled WGS sequence"/>
</dbReference>
<accession>A0AA46E0Q6</accession>
<dbReference type="Pfam" id="PF07386">
    <property type="entry name" value="DUF1499"/>
    <property type="match status" value="1"/>
</dbReference>
<reference evidence="1 2" key="1">
    <citation type="submission" date="2019-03" db="EMBL/GenBank/DDBJ databases">
        <title>Genomic Encyclopedia of Type Strains, Phase IV (KMG-IV): sequencing the most valuable type-strain genomes for metagenomic binning, comparative biology and taxonomic classification.</title>
        <authorList>
            <person name="Goeker M."/>
        </authorList>
    </citation>
    <scope>NUCLEOTIDE SEQUENCE [LARGE SCALE GENOMIC DNA]</scope>
    <source>
        <strain evidence="1 2">DSM 100055</strain>
    </source>
</reference>
<evidence type="ECO:0000313" key="2">
    <source>
        <dbReference type="Proteomes" id="UP000294678"/>
    </source>
</evidence>
<organism evidence="1 2">
    <name type="scientific">Hypnocyclicus thermotrophus</name>
    <dbReference type="NCBI Taxonomy" id="1627895"/>
    <lineage>
        <taxon>Bacteria</taxon>
        <taxon>Fusobacteriati</taxon>
        <taxon>Fusobacteriota</taxon>
        <taxon>Fusobacteriia</taxon>
        <taxon>Fusobacteriales</taxon>
        <taxon>Fusobacteriaceae</taxon>
        <taxon>Hypnocyclicus</taxon>
    </lineage>
</organism>
<dbReference type="PIRSF" id="PIRSF026426">
    <property type="entry name" value="DUF1499"/>
    <property type="match status" value="1"/>
</dbReference>
<sequence length="145" mass="17091">MNAVVAVFIILVGGMTIKNNVEPKNIGVINGKFYELKKSPNNISSQTDIKEKYVEPLKFIENKEKSYVKILEVLNSYENAKIERKDKNYIHVVFKTSGLKFKDDVEFYFDENEKVIHFKSASRVGYSDMGKNRERYEEIKKRYYR</sequence>
<name>A0AA46E0Q6_9FUSO</name>
<protein>
    <submittedName>
        <fullName evidence="1">Uncharacterized protein (DUF1499 family)</fullName>
    </submittedName>
</protein>
<dbReference type="EMBL" id="SOBG01000001">
    <property type="protein sequence ID" value="TDT72601.1"/>
    <property type="molecule type" value="Genomic_DNA"/>
</dbReference>
<dbReference type="PANTHER" id="PTHR34801:SF6">
    <property type="entry name" value="SLL1620 PROTEIN"/>
    <property type="match status" value="1"/>
</dbReference>
<proteinExistence type="predicted"/>
<dbReference type="AlphaFoldDB" id="A0AA46E0Q6"/>